<proteinExistence type="predicted"/>
<evidence type="ECO:0000256" key="1">
    <source>
        <dbReference type="SAM" id="Phobius"/>
    </source>
</evidence>
<dbReference type="EMBL" id="JAKNFS010000004">
    <property type="protein sequence ID" value="MCG4764651.1"/>
    <property type="molecule type" value="Genomic_DNA"/>
</dbReference>
<evidence type="ECO:0000313" key="3">
    <source>
        <dbReference type="EMBL" id="MCG4764651.1"/>
    </source>
</evidence>
<dbReference type="RefSeq" id="WP_055228020.1">
    <property type="nucleotide sequence ID" value="NZ_CAXSRP010000007.1"/>
</dbReference>
<gene>
    <name evidence="2" type="ORF">ERS852406_02118</name>
    <name evidence="3" type="ORF">L0N21_03835</name>
</gene>
<evidence type="ECO:0000313" key="2">
    <source>
        <dbReference type="EMBL" id="CUO50468.1"/>
    </source>
</evidence>
<feature type="transmembrane region" description="Helical" evidence="1">
    <location>
        <begin position="7"/>
        <end position="27"/>
    </location>
</feature>
<sequence length="160" mass="19188">MKIKSFLPSKIIACMECFGLYVTLVYLFVELKPEKHEAVIYLCFLYGVICLGLTVIFYNLRRVYFYREKCVLHFGKYSKTISWDEFEVKRIVQFKKDTWHEICFSLYPGIDEHNMDYFHPFTIVIITLEDGYYWADGLFMKSEDIVPVLEDYGIQFTERK</sequence>
<dbReference type="Proteomes" id="UP001199915">
    <property type="component" value="Unassembled WGS sequence"/>
</dbReference>
<feature type="transmembrane region" description="Helical" evidence="1">
    <location>
        <begin position="39"/>
        <end position="60"/>
    </location>
</feature>
<dbReference type="AlphaFoldDB" id="A0A174FNM0"/>
<evidence type="ECO:0000313" key="4">
    <source>
        <dbReference type="Proteomes" id="UP000095706"/>
    </source>
</evidence>
<protein>
    <submittedName>
        <fullName evidence="2">Uncharacterized protein</fullName>
    </submittedName>
</protein>
<keyword evidence="1" id="KW-0812">Transmembrane</keyword>
<dbReference type="EMBL" id="CYYV01000010">
    <property type="protein sequence ID" value="CUO50468.1"/>
    <property type="molecule type" value="Genomic_DNA"/>
</dbReference>
<reference evidence="2 4" key="1">
    <citation type="submission" date="2015-09" db="EMBL/GenBank/DDBJ databases">
        <authorList>
            <consortium name="Pathogen Informatics"/>
        </authorList>
    </citation>
    <scope>NUCLEOTIDE SEQUENCE [LARGE SCALE GENOMIC DNA]</scope>
    <source>
        <strain evidence="2 4">2789STDY5608849</strain>
    </source>
</reference>
<keyword evidence="1" id="KW-1133">Transmembrane helix</keyword>
<organism evidence="2 4">
    <name type="scientific">Fusicatenibacter saccharivorans</name>
    <dbReference type="NCBI Taxonomy" id="1150298"/>
    <lineage>
        <taxon>Bacteria</taxon>
        <taxon>Bacillati</taxon>
        <taxon>Bacillota</taxon>
        <taxon>Clostridia</taxon>
        <taxon>Lachnospirales</taxon>
        <taxon>Lachnospiraceae</taxon>
        <taxon>Fusicatenibacter</taxon>
    </lineage>
</organism>
<keyword evidence="1" id="KW-0472">Membrane</keyword>
<dbReference type="Proteomes" id="UP000095706">
    <property type="component" value="Unassembled WGS sequence"/>
</dbReference>
<accession>A0A174FNM0</accession>
<reference evidence="3" key="2">
    <citation type="submission" date="2022-01" db="EMBL/GenBank/DDBJ databases">
        <title>Collection of gut derived symbiotic bacterial strains cultured from healthy donors.</title>
        <authorList>
            <person name="Lin H."/>
            <person name="Kohout C."/>
            <person name="Waligurski E."/>
            <person name="Pamer E.G."/>
        </authorList>
    </citation>
    <scope>NUCLEOTIDE SEQUENCE</scope>
    <source>
        <strain evidence="3">DFI.5.49</strain>
    </source>
</reference>
<name>A0A174FNM0_9FIRM</name>